<dbReference type="KEGG" id="lul:LPB138_12665"/>
<dbReference type="RefSeq" id="WP_070237640.1">
    <property type="nucleotide sequence ID" value="NZ_CP017478.1"/>
</dbReference>
<dbReference type="InterPro" id="IPR050248">
    <property type="entry name" value="Polysacc_deacetylase_ArnD"/>
</dbReference>
<keyword evidence="1" id="KW-0479">Metal-binding</keyword>
<dbReference type="STRING" id="1850246.LPB138_12665"/>
<organism evidence="4 5">
    <name type="scientific">Urechidicola croceus</name>
    <dbReference type="NCBI Taxonomy" id="1850246"/>
    <lineage>
        <taxon>Bacteria</taxon>
        <taxon>Pseudomonadati</taxon>
        <taxon>Bacteroidota</taxon>
        <taxon>Flavobacteriia</taxon>
        <taxon>Flavobacteriales</taxon>
        <taxon>Flavobacteriaceae</taxon>
        <taxon>Urechidicola</taxon>
    </lineage>
</organism>
<keyword evidence="5" id="KW-1185">Reference proteome</keyword>
<dbReference type="AlphaFoldDB" id="A0A1D8PA76"/>
<dbReference type="GO" id="GO:0005975">
    <property type="term" value="P:carbohydrate metabolic process"/>
    <property type="evidence" value="ECO:0007669"/>
    <property type="project" value="InterPro"/>
</dbReference>
<proteinExistence type="predicted"/>
<accession>A0A1D8PA76</accession>
<dbReference type="Pfam" id="PF01522">
    <property type="entry name" value="Polysacc_deac_1"/>
    <property type="match status" value="1"/>
</dbReference>
<evidence type="ECO:0000313" key="4">
    <source>
        <dbReference type="EMBL" id="AOW21480.1"/>
    </source>
</evidence>
<dbReference type="GO" id="GO:0016810">
    <property type="term" value="F:hydrolase activity, acting on carbon-nitrogen (but not peptide) bonds"/>
    <property type="evidence" value="ECO:0007669"/>
    <property type="project" value="InterPro"/>
</dbReference>
<evidence type="ECO:0000313" key="5">
    <source>
        <dbReference type="Proteomes" id="UP000176050"/>
    </source>
</evidence>
<reference evidence="4 5" key="1">
    <citation type="submission" date="2016-10" db="EMBL/GenBank/DDBJ databases">
        <title>Lutibacter sp. LPB0138, isolated from marine gastropod.</title>
        <authorList>
            <person name="Kim E."/>
            <person name="Yi H."/>
        </authorList>
    </citation>
    <scope>NUCLEOTIDE SEQUENCE [LARGE SCALE GENOMIC DNA]</scope>
    <source>
        <strain evidence="4 5">LPB0138</strain>
    </source>
</reference>
<feature type="domain" description="NodB homology" evidence="3">
    <location>
        <begin position="31"/>
        <end position="209"/>
    </location>
</feature>
<evidence type="ECO:0000256" key="1">
    <source>
        <dbReference type="ARBA" id="ARBA00022723"/>
    </source>
</evidence>
<dbReference type="GO" id="GO:0016020">
    <property type="term" value="C:membrane"/>
    <property type="evidence" value="ECO:0007669"/>
    <property type="project" value="TreeGrafter"/>
</dbReference>
<sequence length="212" mass="24611">MSRYFIKTPNLIQFLFKNLIWSFSNSNKNEKTIYLTFDDGPTPHITKWVLNTLEEYNAKATFFCIGKNIKNHPNIYQQIVSKGHSIGNHTNNHLNGWKTSTQKYIENIDLAEKLIDNNLPKLFRPPYGKIKPNQARKIRNKGYKIIMWEVLSADFDTTISNEKCLENVIKNTKNGSIIVFHDSVKAGNKMKYALPKVLSHFNDNGYQFKKIP</sequence>
<dbReference type="Gene3D" id="3.20.20.370">
    <property type="entry name" value="Glycoside hydrolase/deacetylase"/>
    <property type="match status" value="1"/>
</dbReference>
<dbReference type="PANTHER" id="PTHR10587">
    <property type="entry name" value="GLYCOSYL TRANSFERASE-RELATED"/>
    <property type="match status" value="1"/>
</dbReference>
<protein>
    <submittedName>
        <fullName evidence="4">Polysaccharide deacetylase family protein</fullName>
    </submittedName>
</protein>
<dbReference type="GO" id="GO:0046872">
    <property type="term" value="F:metal ion binding"/>
    <property type="evidence" value="ECO:0007669"/>
    <property type="project" value="UniProtKB-KW"/>
</dbReference>
<dbReference type="InterPro" id="IPR002509">
    <property type="entry name" value="NODB_dom"/>
</dbReference>
<dbReference type="PANTHER" id="PTHR10587:SF133">
    <property type="entry name" value="CHITIN DEACETYLASE 1-RELATED"/>
    <property type="match status" value="1"/>
</dbReference>
<dbReference type="Proteomes" id="UP000176050">
    <property type="component" value="Chromosome"/>
</dbReference>
<dbReference type="InterPro" id="IPR011330">
    <property type="entry name" value="Glyco_hydro/deAcase_b/a-brl"/>
</dbReference>
<evidence type="ECO:0000259" key="3">
    <source>
        <dbReference type="PROSITE" id="PS51677"/>
    </source>
</evidence>
<dbReference type="EMBL" id="CP017478">
    <property type="protein sequence ID" value="AOW21480.1"/>
    <property type="molecule type" value="Genomic_DNA"/>
</dbReference>
<gene>
    <name evidence="4" type="ORF">LPB138_12665</name>
</gene>
<dbReference type="SUPFAM" id="SSF88713">
    <property type="entry name" value="Glycoside hydrolase/deacetylase"/>
    <property type="match status" value="1"/>
</dbReference>
<dbReference type="OrthoDB" id="9812065at2"/>
<name>A0A1D8PA76_9FLAO</name>
<keyword evidence="2" id="KW-0378">Hydrolase</keyword>
<evidence type="ECO:0000256" key="2">
    <source>
        <dbReference type="ARBA" id="ARBA00022801"/>
    </source>
</evidence>
<dbReference type="CDD" id="cd10917">
    <property type="entry name" value="CE4_NodB_like_6s_7s"/>
    <property type="match status" value="1"/>
</dbReference>
<dbReference type="PROSITE" id="PS51677">
    <property type="entry name" value="NODB"/>
    <property type="match status" value="1"/>
</dbReference>